<dbReference type="Proteomes" id="UP000649829">
    <property type="component" value="Unassembled WGS sequence"/>
</dbReference>
<reference evidence="3" key="2">
    <citation type="submission" date="2020-09" db="EMBL/GenBank/DDBJ databases">
        <authorList>
            <person name="Sun Q."/>
            <person name="Zhou Y."/>
        </authorList>
    </citation>
    <scope>NUCLEOTIDE SEQUENCE</scope>
    <source>
        <strain evidence="3">CGMCC 1.6293</strain>
    </source>
</reference>
<organism evidence="3 4">
    <name type="scientific">Pseudooceanicola nanhaiensis</name>
    <dbReference type="NCBI Taxonomy" id="375761"/>
    <lineage>
        <taxon>Bacteria</taxon>
        <taxon>Pseudomonadati</taxon>
        <taxon>Pseudomonadota</taxon>
        <taxon>Alphaproteobacteria</taxon>
        <taxon>Rhodobacterales</taxon>
        <taxon>Paracoccaceae</taxon>
        <taxon>Pseudooceanicola</taxon>
    </lineage>
</organism>
<feature type="chain" id="PRO_5037182577" description="HIG1 domain-containing protein" evidence="2">
    <location>
        <begin position="25"/>
        <end position="63"/>
    </location>
</feature>
<evidence type="ECO:0008006" key="5">
    <source>
        <dbReference type="Google" id="ProtNLM"/>
    </source>
</evidence>
<protein>
    <recommendedName>
        <fullName evidence="5">HIG1 domain-containing protein</fullName>
    </recommendedName>
</protein>
<keyword evidence="2" id="KW-0732">Signal</keyword>
<evidence type="ECO:0000313" key="3">
    <source>
        <dbReference type="EMBL" id="GGM04027.1"/>
    </source>
</evidence>
<name>A0A917WHB7_9RHOB</name>
<feature type="signal peptide" evidence="2">
    <location>
        <begin position="1"/>
        <end position="24"/>
    </location>
</feature>
<evidence type="ECO:0000313" key="4">
    <source>
        <dbReference type="Proteomes" id="UP000649829"/>
    </source>
</evidence>
<keyword evidence="4" id="KW-1185">Reference proteome</keyword>
<gene>
    <name evidence="3" type="ORF">GCM10011534_27220</name>
</gene>
<keyword evidence="1" id="KW-1133">Transmembrane helix</keyword>
<comment type="caution">
    <text evidence="3">The sequence shown here is derived from an EMBL/GenBank/DDBJ whole genome shotgun (WGS) entry which is preliminary data.</text>
</comment>
<keyword evidence="1" id="KW-0472">Membrane</keyword>
<accession>A0A917WHB7</accession>
<evidence type="ECO:0000256" key="2">
    <source>
        <dbReference type="SAM" id="SignalP"/>
    </source>
</evidence>
<evidence type="ECO:0000256" key="1">
    <source>
        <dbReference type="SAM" id="Phobius"/>
    </source>
</evidence>
<keyword evidence="1" id="KW-0812">Transmembrane</keyword>
<dbReference type="RefSeq" id="WP_028287442.1">
    <property type="nucleotide sequence ID" value="NZ_BMLF01000002.1"/>
</dbReference>
<proteinExistence type="predicted"/>
<reference evidence="3" key="1">
    <citation type="journal article" date="2014" name="Int. J. Syst. Evol. Microbiol.">
        <title>Complete genome sequence of Corynebacterium casei LMG S-19264T (=DSM 44701T), isolated from a smear-ripened cheese.</title>
        <authorList>
            <consortium name="US DOE Joint Genome Institute (JGI-PGF)"/>
            <person name="Walter F."/>
            <person name="Albersmeier A."/>
            <person name="Kalinowski J."/>
            <person name="Ruckert C."/>
        </authorList>
    </citation>
    <scope>NUCLEOTIDE SEQUENCE</scope>
    <source>
        <strain evidence="3">CGMCC 1.6293</strain>
    </source>
</reference>
<feature type="transmembrane region" description="Helical" evidence="1">
    <location>
        <begin position="43"/>
        <end position="62"/>
    </location>
</feature>
<dbReference type="EMBL" id="BMLF01000002">
    <property type="protein sequence ID" value="GGM04027.1"/>
    <property type="molecule type" value="Genomic_DNA"/>
</dbReference>
<dbReference type="AlphaFoldDB" id="A0A917WHB7"/>
<sequence>MSRLFLIVVLLAALVAAASLVASAFERRPETGTTRRSGAIQKISYALLITVMCGVATGWLGAE</sequence>